<dbReference type="PROSITE" id="PS00183">
    <property type="entry name" value="UBC_1"/>
    <property type="match status" value="1"/>
</dbReference>
<evidence type="ECO:0000256" key="3">
    <source>
        <dbReference type="ARBA" id="ARBA00022741"/>
    </source>
</evidence>
<evidence type="ECO:0000256" key="9">
    <source>
        <dbReference type="RuleBase" id="RU362109"/>
    </source>
</evidence>
<dbReference type="OMA" id="DKLLVKX"/>
<dbReference type="InterPro" id="IPR050113">
    <property type="entry name" value="Ub_conjugating_enzyme"/>
</dbReference>
<feature type="domain" description="UBC core" evidence="10">
    <location>
        <begin position="24"/>
        <end position="180"/>
    </location>
</feature>
<protein>
    <recommendedName>
        <fullName evidence="7">E2 NEDD8-conjugating enzyme</fullName>
        <ecNumber evidence="7">2.3.2.34</ecNumber>
    </recommendedName>
</protein>
<evidence type="ECO:0000313" key="12">
    <source>
        <dbReference type="EMBL" id="UMM14477.1"/>
    </source>
</evidence>
<dbReference type="FunFam" id="3.10.110.10:FF:000033">
    <property type="entry name" value="NEDD8-conjugating enzyme UBE2F"/>
    <property type="match status" value="1"/>
</dbReference>
<evidence type="ECO:0000313" key="13">
    <source>
        <dbReference type="Proteomes" id="UP000827892"/>
    </source>
</evidence>
<dbReference type="GO" id="GO:0061654">
    <property type="term" value="F:NEDD8 conjugating enzyme activity"/>
    <property type="evidence" value="ECO:0007669"/>
    <property type="project" value="UniProtKB-EC"/>
</dbReference>
<evidence type="ECO:0000313" key="14">
    <source>
        <dbReference type="Proteomes" id="UP000829354"/>
    </source>
</evidence>
<comment type="similarity">
    <text evidence="9">Belongs to the ubiquitin-conjugating enzyme family.</text>
</comment>
<sequence length="180" mass="21009">MFNLQNRINGNDDDRQYLETRIAVRDKLLAQEMKDLESSLRNQNQKLWNLHVPSTSKLHELDLTVTPQEGIYKGGKFLFKINVPPEYNNMPPVCKCVTKVWHPNINEDGSICLSILRQNSLDQFGWRPTRNLLEVVHGLVALFTDLIDFDDALNIQAAQQYTQNKEAFKNRAREYIQRYC</sequence>
<evidence type="ECO:0000256" key="5">
    <source>
        <dbReference type="ARBA" id="ARBA00022840"/>
    </source>
</evidence>
<evidence type="ECO:0000256" key="8">
    <source>
        <dbReference type="PROSITE-ProRule" id="PRU10133"/>
    </source>
</evidence>
<dbReference type="EMBL" id="CP090891">
    <property type="protein sequence ID" value="ULU13519.1"/>
    <property type="molecule type" value="Genomic_DNA"/>
</dbReference>
<dbReference type="EC" id="2.3.2.34" evidence="7"/>
<dbReference type="Proteomes" id="UP000827892">
    <property type="component" value="Chromosome I"/>
</dbReference>
<comment type="pathway">
    <text evidence="1">Protein modification; protein neddylation.</text>
</comment>
<dbReference type="Proteomes" id="UP000829354">
    <property type="component" value="Chromosome I"/>
</dbReference>
<organism evidence="11 13">
    <name type="scientific">Caenorhabditis briggsae</name>
    <dbReference type="NCBI Taxonomy" id="6238"/>
    <lineage>
        <taxon>Eukaryota</taxon>
        <taxon>Metazoa</taxon>
        <taxon>Ecdysozoa</taxon>
        <taxon>Nematoda</taxon>
        <taxon>Chromadorea</taxon>
        <taxon>Rhabditida</taxon>
        <taxon>Rhabditina</taxon>
        <taxon>Rhabditomorpha</taxon>
        <taxon>Rhabditoidea</taxon>
        <taxon>Rhabditidae</taxon>
        <taxon>Peloderinae</taxon>
        <taxon>Caenorhabditis</taxon>
    </lineage>
</organism>
<dbReference type="GO" id="GO:0005524">
    <property type="term" value="F:ATP binding"/>
    <property type="evidence" value="ECO:0007669"/>
    <property type="project" value="UniProtKB-UniRule"/>
</dbReference>
<name>A0AAE9J0C8_CAEBR</name>
<dbReference type="PANTHER" id="PTHR24067">
    <property type="entry name" value="UBIQUITIN-CONJUGATING ENZYME E2"/>
    <property type="match status" value="1"/>
</dbReference>
<dbReference type="CDD" id="cd23794">
    <property type="entry name" value="UBCc_UBE2F_UBE2M"/>
    <property type="match status" value="1"/>
</dbReference>
<evidence type="ECO:0000256" key="1">
    <source>
        <dbReference type="ARBA" id="ARBA00005032"/>
    </source>
</evidence>
<dbReference type="InterPro" id="IPR023313">
    <property type="entry name" value="UBQ-conjugating_AS"/>
</dbReference>
<dbReference type="SMART" id="SM00212">
    <property type="entry name" value="UBCc"/>
    <property type="match status" value="1"/>
</dbReference>
<dbReference type="KEGG" id="cbr:CBG_18691"/>
<evidence type="ECO:0000256" key="4">
    <source>
        <dbReference type="ARBA" id="ARBA00022786"/>
    </source>
</evidence>
<feature type="active site" description="Glycyl thioester intermediate" evidence="8">
    <location>
        <position position="112"/>
    </location>
</feature>
<dbReference type="Pfam" id="PF00179">
    <property type="entry name" value="UQ_con"/>
    <property type="match status" value="1"/>
</dbReference>
<keyword evidence="3 9" id="KW-0547">Nucleotide-binding</keyword>
<dbReference type="SUPFAM" id="SSF54495">
    <property type="entry name" value="UBC-like"/>
    <property type="match status" value="1"/>
</dbReference>
<keyword evidence="4 9" id="KW-0833">Ubl conjugation pathway</keyword>
<dbReference type="EMBL" id="CP090891">
    <property type="protein sequence ID" value="ULU13520.1"/>
    <property type="molecule type" value="Genomic_DNA"/>
</dbReference>
<reference evidence="12 14" key="1">
    <citation type="submission" date="2022-04" db="EMBL/GenBank/DDBJ databases">
        <title>Chromosome-level reference genomes for two strains of Caenorhabditis briggsae: an improved platform for comparative genomics.</title>
        <authorList>
            <person name="Stevens L."/>
            <person name="Andersen E."/>
        </authorList>
    </citation>
    <scope>NUCLEOTIDE SEQUENCE [LARGE SCALE GENOMIC DNA]</scope>
    <source>
        <strain evidence="12">VX34</strain>
        <tissue evidence="12">Whole-organism</tissue>
    </source>
</reference>
<evidence type="ECO:0000256" key="6">
    <source>
        <dbReference type="ARBA" id="ARBA00043698"/>
    </source>
</evidence>
<keyword evidence="5 9" id="KW-0067">ATP-binding</keyword>
<evidence type="ECO:0000259" key="10">
    <source>
        <dbReference type="PROSITE" id="PS50127"/>
    </source>
</evidence>
<dbReference type="InterPro" id="IPR016135">
    <property type="entry name" value="UBQ-conjugating_enzyme/RWD"/>
</dbReference>
<comment type="catalytic activity">
    <reaction evidence="6">
        <text>[E1 NEDD8-activating enzyme]-S-[NEDD8 protein]-yl-L-cysteine + [E2 NEDD8-conjugating enzyme]-L-cysteine = [E1 NEDD8-activating enzyme]-L-cysteine + [E2 NEDD8-conjugating enzyme]-S-[NEDD8-protein]-yl-L-cysteine.</text>
        <dbReference type="EC" id="2.3.2.34"/>
    </reaction>
</comment>
<gene>
    <name evidence="11" type="ORF">L3Y34_016191</name>
    <name evidence="12" type="ORF">L5515_002265</name>
</gene>
<proteinExistence type="inferred from homology"/>
<dbReference type="GO" id="GO:0045116">
    <property type="term" value="P:protein neddylation"/>
    <property type="evidence" value="ECO:0007669"/>
    <property type="project" value="UniProtKB-ARBA"/>
</dbReference>
<dbReference type="Gene3D" id="3.10.110.10">
    <property type="entry name" value="Ubiquitin Conjugating Enzyme"/>
    <property type="match status" value="1"/>
</dbReference>
<dbReference type="EMBL" id="CP092620">
    <property type="protein sequence ID" value="UMM14477.1"/>
    <property type="molecule type" value="Genomic_DNA"/>
</dbReference>
<keyword evidence="2" id="KW-0808">Transferase</keyword>
<dbReference type="InterPro" id="IPR000608">
    <property type="entry name" value="UBC"/>
</dbReference>
<keyword evidence="14" id="KW-1185">Reference proteome</keyword>
<evidence type="ECO:0000313" key="11">
    <source>
        <dbReference type="EMBL" id="ULU13519.1"/>
    </source>
</evidence>
<dbReference type="PROSITE" id="PS50127">
    <property type="entry name" value="UBC_2"/>
    <property type="match status" value="1"/>
</dbReference>
<evidence type="ECO:0000256" key="2">
    <source>
        <dbReference type="ARBA" id="ARBA00022679"/>
    </source>
</evidence>
<accession>A0AAE9J0C8</accession>
<evidence type="ECO:0000256" key="7">
    <source>
        <dbReference type="ARBA" id="ARBA00044047"/>
    </source>
</evidence>
<reference evidence="11 13" key="2">
    <citation type="submission" date="2022-05" db="EMBL/GenBank/DDBJ databases">
        <title>Chromosome-level reference genomes for two strains of Caenorhabditis briggsae: an improved platform for comparative genomics.</title>
        <authorList>
            <person name="Stevens L."/>
            <person name="Andersen E.C."/>
        </authorList>
    </citation>
    <scope>NUCLEOTIDE SEQUENCE [LARGE SCALE GENOMIC DNA]</scope>
    <source>
        <strain evidence="11">QX1410_ONT</strain>
        <tissue evidence="11">Whole-organism</tissue>
    </source>
</reference>
<dbReference type="AlphaFoldDB" id="A0AAE9J0C8"/>